<dbReference type="RefSeq" id="WP_267538987.1">
    <property type="nucleotide sequence ID" value="NZ_JAPNKA010000001.1"/>
</dbReference>
<evidence type="ECO:0000313" key="2">
    <source>
        <dbReference type="Proteomes" id="UP001207654"/>
    </source>
</evidence>
<protein>
    <recommendedName>
        <fullName evidence="3">ASCH domain-containing protein</fullName>
    </recommendedName>
</protein>
<proteinExistence type="predicted"/>
<dbReference type="Proteomes" id="UP001207654">
    <property type="component" value="Unassembled WGS sequence"/>
</dbReference>
<keyword evidence="2" id="KW-1185">Reference proteome</keyword>
<sequence length="243" mass="27906">MAEPRERPILFSGPMVRALLDGRKTQTRRVVNPHPRLIPSSEGKPIWRLDLRNGFVNSLDETRWPETMTRTFRDQDGTIYPAVCPYGSPGDRLWVRESARVIAWRGFRQCRLSYEADGAETDWLPFPVRLKGGETSLLGRCIANGVFREGARLTLEVTGVRVERLRDISEADARAEGIRSVPRHMDPSGVWWTHDAATCPEPWGRTPEDAFARLWEIINGTESWDANPWVWVVEFRRVEERAP</sequence>
<organism evidence="1 2">
    <name type="scientific">Archangium lansingense</name>
    <dbReference type="NCBI Taxonomy" id="2995310"/>
    <lineage>
        <taxon>Bacteria</taxon>
        <taxon>Pseudomonadati</taxon>
        <taxon>Myxococcota</taxon>
        <taxon>Myxococcia</taxon>
        <taxon>Myxococcales</taxon>
        <taxon>Cystobacterineae</taxon>
        <taxon>Archangiaceae</taxon>
        <taxon>Archangium</taxon>
    </lineage>
</organism>
<name>A0ABT4AG76_9BACT</name>
<comment type="caution">
    <text evidence="1">The sequence shown here is derived from an EMBL/GenBank/DDBJ whole genome shotgun (WGS) entry which is preliminary data.</text>
</comment>
<reference evidence="1 2" key="1">
    <citation type="submission" date="2022-11" db="EMBL/GenBank/DDBJ databases">
        <title>Minimal conservation of predation-associated metabolite biosynthetic gene clusters underscores biosynthetic potential of Myxococcota including descriptions for ten novel species: Archangium lansinium sp. nov., Myxococcus landrumus sp. nov., Nannocystis bai.</title>
        <authorList>
            <person name="Ahearne A."/>
            <person name="Stevens C."/>
            <person name="Phillips K."/>
        </authorList>
    </citation>
    <scope>NUCLEOTIDE SEQUENCE [LARGE SCALE GENOMIC DNA]</scope>
    <source>
        <strain evidence="1 2">MIWBW</strain>
    </source>
</reference>
<evidence type="ECO:0000313" key="1">
    <source>
        <dbReference type="EMBL" id="MCY1080316.1"/>
    </source>
</evidence>
<accession>A0ABT4AG76</accession>
<gene>
    <name evidence="1" type="ORF">OV287_38275</name>
</gene>
<evidence type="ECO:0008006" key="3">
    <source>
        <dbReference type="Google" id="ProtNLM"/>
    </source>
</evidence>
<dbReference type="EMBL" id="JAPNKA010000001">
    <property type="protein sequence ID" value="MCY1080316.1"/>
    <property type="molecule type" value="Genomic_DNA"/>
</dbReference>